<comment type="caution">
    <text evidence="2">The sequence shown here is derived from an EMBL/GenBank/DDBJ whole genome shotgun (WGS) entry which is preliminary data.</text>
</comment>
<gene>
    <name evidence="2" type="ORF">BX592_10448</name>
</gene>
<evidence type="ECO:0000256" key="1">
    <source>
        <dbReference type="SAM" id="SignalP"/>
    </source>
</evidence>
<feature type="signal peptide" evidence="1">
    <location>
        <begin position="1"/>
        <end position="27"/>
    </location>
</feature>
<dbReference type="Proteomes" id="UP000295509">
    <property type="component" value="Unassembled WGS sequence"/>
</dbReference>
<keyword evidence="1" id="KW-0732">Signal</keyword>
<reference evidence="2 3" key="1">
    <citation type="submission" date="2019-03" db="EMBL/GenBank/DDBJ databases">
        <title>Genomic Encyclopedia of Type Strains, Phase III (KMG-III): the genomes of soil and plant-associated and newly described type strains.</title>
        <authorList>
            <person name="Whitman W."/>
        </authorList>
    </citation>
    <scope>NUCLEOTIDE SEQUENCE [LARGE SCALE GENOMIC DNA]</scope>
    <source>
        <strain evidence="2 3">LMG 29544</strain>
    </source>
</reference>
<dbReference type="AlphaFoldDB" id="A0A4R8LX51"/>
<name>A0A4R8LX51_9BURK</name>
<accession>A0A4R8LX51</accession>
<protein>
    <recommendedName>
        <fullName evidence="4">FecR family protein</fullName>
    </recommendedName>
</protein>
<keyword evidence="3" id="KW-1185">Reference proteome</keyword>
<sequence length="318" mass="33818">MMFKVSNRYASRLAGLGLIAIASQAHASWTLTQADAHATTIHDTSVYEADVGQRFASNDIVETASAAGLQIQNDSGDVAALGPGTRVLLARDAHIALLQGWMKLLHGCGGADCTAPVIETQRGRYTPGVNAAIVIAASPPGYDDADALFCESGSVSVLPPANVRGKPAAIQLSANQFIARRASGPSTGVAPRPDAAFLAAMPVAFRDALHLLPAPKVVHDKPSETTRPVSYDDVSDWLQSSLGVRTQPGTRFTDRFRPRLSDAAFRHDIDQHLGTLPEWRALLYPPPPRTVKAPGQNATPRSAASSVPSVYRSMFLRP</sequence>
<organism evidence="2 3">
    <name type="scientific">Paraburkholderia rhizosphaerae</name>
    <dbReference type="NCBI Taxonomy" id="480658"/>
    <lineage>
        <taxon>Bacteria</taxon>
        <taxon>Pseudomonadati</taxon>
        <taxon>Pseudomonadota</taxon>
        <taxon>Betaproteobacteria</taxon>
        <taxon>Burkholderiales</taxon>
        <taxon>Burkholderiaceae</taxon>
        <taxon>Paraburkholderia</taxon>
    </lineage>
</organism>
<proteinExistence type="predicted"/>
<evidence type="ECO:0000313" key="2">
    <source>
        <dbReference type="EMBL" id="TDY52766.1"/>
    </source>
</evidence>
<dbReference type="EMBL" id="SORE01000004">
    <property type="protein sequence ID" value="TDY52766.1"/>
    <property type="molecule type" value="Genomic_DNA"/>
</dbReference>
<evidence type="ECO:0000313" key="3">
    <source>
        <dbReference type="Proteomes" id="UP000295509"/>
    </source>
</evidence>
<feature type="chain" id="PRO_5020844915" description="FecR family protein" evidence="1">
    <location>
        <begin position="28"/>
        <end position="318"/>
    </location>
</feature>
<evidence type="ECO:0008006" key="4">
    <source>
        <dbReference type="Google" id="ProtNLM"/>
    </source>
</evidence>
<dbReference type="RefSeq" id="WP_134190802.1">
    <property type="nucleotide sequence ID" value="NZ_JBHLUW010000002.1"/>
</dbReference>
<dbReference type="OrthoDB" id="9109022at2"/>